<evidence type="ECO:0000259" key="7">
    <source>
        <dbReference type="Pfam" id="PF14322"/>
    </source>
</evidence>
<dbReference type="RefSeq" id="WP_099149817.1">
    <property type="nucleotide sequence ID" value="NZ_PDUD01000017.1"/>
</dbReference>
<evidence type="ECO:0000256" key="4">
    <source>
        <dbReference type="ARBA" id="ARBA00023136"/>
    </source>
</evidence>
<dbReference type="InterPro" id="IPR033985">
    <property type="entry name" value="SusD-like_N"/>
</dbReference>
<dbReference type="InterPro" id="IPR011990">
    <property type="entry name" value="TPR-like_helical_dom_sf"/>
</dbReference>
<evidence type="ECO:0000256" key="2">
    <source>
        <dbReference type="ARBA" id="ARBA00006275"/>
    </source>
</evidence>
<evidence type="ECO:0000256" key="1">
    <source>
        <dbReference type="ARBA" id="ARBA00004442"/>
    </source>
</evidence>
<keyword evidence="3" id="KW-0732">Signal</keyword>
<comment type="similarity">
    <text evidence="2">Belongs to the SusD family.</text>
</comment>
<dbReference type="GO" id="GO:0009279">
    <property type="term" value="C:cell outer membrane"/>
    <property type="evidence" value="ECO:0007669"/>
    <property type="project" value="UniProtKB-SubCell"/>
</dbReference>
<comment type="caution">
    <text evidence="8">The sequence shown here is derived from an EMBL/GenBank/DDBJ whole genome shotgun (WGS) entry which is preliminary data.</text>
</comment>
<evidence type="ECO:0008006" key="10">
    <source>
        <dbReference type="Google" id="ProtNLM"/>
    </source>
</evidence>
<gene>
    <name evidence="8" type="ORF">CRP01_09660</name>
</gene>
<evidence type="ECO:0000256" key="3">
    <source>
        <dbReference type="ARBA" id="ARBA00022729"/>
    </source>
</evidence>
<protein>
    <recommendedName>
        <fullName evidence="10">RagB/SusD family nutrient uptake outer membrane protein</fullName>
    </recommendedName>
</protein>
<evidence type="ECO:0000313" key="9">
    <source>
        <dbReference type="Proteomes" id="UP000223913"/>
    </source>
</evidence>
<evidence type="ECO:0000256" key="5">
    <source>
        <dbReference type="ARBA" id="ARBA00023237"/>
    </source>
</evidence>
<proteinExistence type="inferred from homology"/>
<dbReference type="OrthoDB" id="1100079at2"/>
<dbReference type="Pfam" id="PF14322">
    <property type="entry name" value="SusD-like_3"/>
    <property type="match status" value="1"/>
</dbReference>
<dbReference type="Proteomes" id="UP000223913">
    <property type="component" value="Unassembled WGS sequence"/>
</dbReference>
<keyword evidence="5" id="KW-0998">Cell outer membrane</keyword>
<reference evidence="8 9" key="1">
    <citation type="submission" date="2017-10" db="EMBL/GenBank/DDBJ databases">
        <title>The draft genome sequence of Lewinella nigricans NBRC 102662.</title>
        <authorList>
            <person name="Wang K."/>
        </authorList>
    </citation>
    <scope>NUCLEOTIDE SEQUENCE [LARGE SCALE GENOMIC DNA]</scope>
    <source>
        <strain evidence="8 9">NBRC 102662</strain>
    </source>
</reference>
<dbReference type="EMBL" id="PDUD01000017">
    <property type="protein sequence ID" value="PHN06561.1"/>
    <property type="molecule type" value="Genomic_DNA"/>
</dbReference>
<keyword evidence="9" id="KW-1185">Reference proteome</keyword>
<name>A0A2D0NDH1_FLAN2</name>
<dbReference type="SUPFAM" id="SSF48452">
    <property type="entry name" value="TPR-like"/>
    <property type="match status" value="1"/>
</dbReference>
<feature type="domain" description="SusD-like N-terminal" evidence="7">
    <location>
        <begin position="82"/>
        <end position="219"/>
    </location>
</feature>
<comment type="subcellular location">
    <subcellularLocation>
        <location evidence="1">Cell outer membrane</location>
    </subcellularLocation>
</comment>
<evidence type="ECO:0000313" key="8">
    <source>
        <dbReference type="EMBL" id="PHN06561.1"/>
    </source>
</evidence>
<dbReference type="AlphaFoldDB" id="A0A2D0NDH1"/>
<dbReference type="Gene3D" id="1.25.40.390">
    <property type="match status" value="1"/>
</dbReference>
<organism evidence="8 9">
    <name type="scientific">Flavilitoribacter nigricans (strain ATCC 23147 / DSM 23189 / NBRC 102662 / NCIMB 1420 / SS-2)</name>
    <name type="common">Lewinella nigricans</name>
    <dbReference type="NCBI Taxonomy" id="1122177"/>
    <lineage>
        <taxon>Bacteria</taxon>
        <taxon>Pseudomonadati</taxon>
        <taxon>Bacteroidota</taxon>
        <taxon>Saprospiria</taxon>
        <taxon>Saprospirales</taxon>
        <taxon>Lewinellaceae</taxon>
        <taxon>Flavilitoribacter</taxon>
    </lineage>
</organism>
<sequence length="509" mass="57406">MMKNLKLILFLIFGISYGSCNLDENPPFLDDSLYSSVQSAHAALDGIYQSLTAYDAQERRYFVINGFSGLFLTRRNGGNNRNNVNNANLFSLKPTLDGDSEALWGGFYQAAARANSAIANITVYDDARTSSEMEFNDIAGHAYFVRAWSYFSLVRLWGDIPLWLELPSSNNTDKAKSPAGEIYAQIIRDAQLAAELMNGASGTGYPLPFAANMLLAKVYMTLATAPAELRDATLSDRDYWELAYEEAIKGYGQYTLHDDYAELFTVNGENTSESVFELQISQEAANSQMGRNFTPPQYKAARHFGWLLVSADIYQEHADTYPGDPRLDATYISEYDRVTNGSILKVYPANPNRNSFGNAHPYLFKFAEKDRTHTNQYNSQNLIVYRYAELLLMLAEISNELQNGEALGYVSEVLARVGLEPHAGYKGDQESFRNAIMKEYRFELIGEGEDAHHNRRRGYDYFLEHTILEHNNNPMYDESVDLELNTNEAEVMLLPIPLIEINTNNLIDG</sequence>
<keyword evidence="4" id="KW-0472">Membrane</keyword>
<feature type="domain" description="RagB/SusD" evidence="6">
    <location>
        <begin position="246"/>
        <end position="505"/>
    </location>
</feature>
<accession>A0A2D0NDH1</accession>
<dbReference type="InterPro" id="IPR012944">
    <property type="entry name" value="SusD_RagB_dom"/>
</dbReference>
<dbReference type="Pfam" id="PF07980">
    <property type="entry name" value="SusD_RagB"/>
    <property type="match status" value="1"/>
</dbReference>
<evidence type="ECO:0000259" key="6">
    <source>
        <dbReference type="Pfam" id="PF07980"/>
    </source>
</evidence>